<evidence type="ECO:0000256" key="8">
    <source>
        <dbReference type="SAM" id="Phobius"/>
    </source>
</evidence>
<dbReference type="AlphaFoldDB" id="A0A928YSD3"/>
<dbReference type="EMBL" id="PRDL01000001">
    <property type="protein sequence ID" value="MBE8716306.1"/>
    <property type="molecule type" value="Genomic_DNA"/>
</dbReference>
<evidence type="ECO:0000256" key="2">
    <source>
        <dbReference type="ARBA" id="ARBA00022475"/>
    </source>
</evidence>
<evidence type="ECO:0000256" key="4">
    <source>
        <dbReference type="ARBA" id="ARBA00022692"/>
    </source>
</evidence>
<dbReference type="NCBIfam" id="TIGR04177">
    <property type="entry name" value="exosort_XrtH"/>
    <property type="match status" value="1"/>
</dbReference>
<keyword evidence="5 9" id="KW-0378">Hydrolase</keyword>
<dbReference type="InterPro" id="IPR019127">
    <property type="entry name" value="Exosortase"/>
</dbReference>
<keyword evidence="10" id="KW-1185">Reference proteome</keyword>
<dbReference type="Proteomes" id="UP000652567">
    <property type="component" value="Unassembled WGS sequence"/>
</dbReference>
<accession>A0A928YSD3</accession>
<protein>
    <submittedName>
        <fullName evidence="9">Exosortase H</fullName>
        <ecNumber evidence="9">3.4.22.-</ecNumber>
    </submittedName>
</protein>
<evidence type="ECO:0000256" key="3">
    <source>
        <dbReference type="ARBA" id="ARBA00022670"/>
    </source>
</evidence>
<comment type="caution">
    <text evidence="9">The sequence shown here is derived from an EMBL/GenBank/DDBJ whole genome shotgun (WGS) entry which is preliminary data.</text>
</comment>
<keyword evidence="3" id="KW-0645">Protease</keyword>
<evidence type="ECO:0000256" key="5">
    <source>
        <dbReference type="ARBA" id="ARBA00022801"/>
    </source>
</evidence>
<dbReference type="EC" id="3.4.22.-" evidence="9"/>
<keyword evidence="2" id="KW-1003">Cell membrane</keyword>
<gene>
    <name evidence="9" type="primary">xrtH</name>
    <name evidence="9" type="ORF">C4F51_03790</name>
</gene>
<feature type="transmembrane region" description="Helical" evidence="8">
    <location>
        <begin position="65"/>
        <end position="88"/>
    </location>
</feature>
<dbReference type="InterPro" id="IPR026441">
    <property type="entry name" value="Exosort_XrtH"/>
</dbReference>
<sequence>MLGFFLRFIVLQLVLFTLEMLRPVQEHLIQPFTAMLAWLSWKIMSVFDSGIGAQGLVIYNETTNFAIEVVAGCNGVEATIILLAGILAFSAPWRYKLWGILWGVLAIHVLNLVRIISLFYIGQWNIHAYEWAHLYIWQALILLDAIIVWLIWIRRLPVKAEVCNPVAG</sequence>
<keyword evidence="7 8" id="KW-0472">Membrane</keyword>
<dbReference type="GO" id="GO:0005886">
    <property type="term" value="C:plasma membrane"/>
    <property type="evidence" value="ECO:0007669"/>
    <property type="project" value="UniProtKB-SubCell"/>
</dbReference>
<comment type="subcellular location">
    <subcellularLocation>
        <location evidence="1">Cell membrane</location>
        <topology evidence="1">Multi-pass membrane protein</topology>
    </subcellularLocation>
</comment>
<dbReference type="GO" id="GO:0006508">
    <property type="term" value="P:proteolysis"/>
    <property type="evidence" value="ECO:0007669"/>
    <property type="project" value="UniProtKB-KW"/>
</dbReference>
<evidence type="ECO:0000313" key="10">
    <source>
        <dbReference type="Proteomes" id="UP000652567"/>
    </source>
</evidence>
<dbReference type="GO" id="GO:0008233">
    <property type="term" value="F:peptidase activity"/>
    <property type="evidence" value="ECO:0007669"/>
    <property type="project" value="UniProtKB-KW"/>
</dbReference>
<evidence type="ECO:0000256" key="7">
    <source>
        <dbReference type="ARBA" id="ARBA00023136"/>
    </source>
</evidence>
<feature type="transmembrane region" description="Helical" evidence="8">
    <location>
        <begin position="100"/>
        <end position="122"/>
    </location>
</feature>
<evidence type="ECO:0000256" key="1">
    <source>
        <dbReference type="ARBA" id="ARBA00004651"/>
    </source>
</evidence>
<keyword evidence="6 8" id="KW-1133">Transmembrane helix</keyword>
<dbReference type="NCBIfam" id="TIGR04178">
    <property type="entry name" value="exo_archaeo"/>
    <property type="match status" value="1"/>
</dbReference>
<feature type="transmembrane region" description="Helical" evidence="8">
    <location>
        <begin position="134"/>
        <end position="152"/>
    </location>
</feature>
<evidence type="ECO:0000313" key="9">
    <source>
        <dbReference type="EMBL" id="MBE8716306.1"/>
    </source>
</evidence>
<dbReference type="InterPro" id="IPR026392">
    <property type="entry name" value="Exo/Archaeosortase_dom"/>
</dbReference>
<proteinExistence type="predicted"/>
<keyword evidence="4 8" id="KW-0812">Transmembrane</keyword>
<evidence type="ECO:0000256" key="6">
    <source>
        <dbReference type="ARBA" id="ARBA00022989"/>
    </source>
</evidence>
<name>A0A928YSD3_9GAMM</name>
<organism evidence="9 10">
    <name type="scientific">Cellvibrio polysaccharolyticus</name>
    <dbReference type="NCBI Taxonomy" id="2082724"/>
    <lineage>
        <taxon>Bacteria</taxon>
        <taxon>Pseudomonadati</taxon>
        <taxon>Pseudomonadota</taxon>
        <taxon>Gammaproteobacteria</taxon>
        <taxon>Cellvibrionales</taxon>
        <taxon>Cellvibrionaceae</taxon>
        <taxon>Cellvibrio</taxon>
    </lineage>
</organism>
<dbReference type="Pfam" id="PF09721">
    <property type="entry name" value="Exosortase_EpsH"/>
    <property type="match status" value="1"/>
</dbReference>
<reference evidence="9" key="1">
    <citation type="submission" date="2018-07" db="EMBL/GenBank/DDBJ databases">
        <title>Genome assembly of strain Ka43.</title>
        <authorList>
            <person name="Kukolya J."/>
            <person name="Nagy I."/>
            <person name="Horvath B."/>
            <person name="Toth A."/>
        </authorList>
    </citation>
    <scope>NUCLEOTIDE SEQUENCE</scope>
    <source>
        <strain evidence="9">KB43</strain>
    </source>
</reference>